<gene>
    <name evidence="1" type="ORF">GDO78_004924</name>
</gene>
<keyword evidence="2" id="KW-1185">Reference proteome</keyword>
<proteinExistence type="predicted"/>
<accession>A0A8J6FKK9</accession>
<comment type="caution">
    <text evidence="1">The sequence shown here is derived from an EMBL/GenBank/DDBJ whole genome shotgun (WGS) entry which is preliminary data.</text>
</comment>
<evidence type="ECO:0000313" key="1">
    <source>
        <dbReference type="EMBL" id="KAG9488635.1"/>
    </source>
</evidence>
<protein>
    <submittedName>
        <fullName evidence="1">Uncharacterized protein</fullName>
    </submittedName>
</protein>
<name>A0A8J6FKK9_ELECQ</name>
<dbReference type="Proteomes" id="UP000770717">
    <property type="component" value="Unassembled WGS sequence"/>
</dbReference>
<dbReference type="AlphaFoldDB" id="A0A8J6FKK9"/>
<evidence type="ECO:0000313" key="2">
    <source>
        <dbReference type="Proteomes" id="UP000770717"/>
    </source>
</evidence>
<dbReference type="EMBL" id="WNTK01000002">
    <property type="protein sequence ID" value="KAG9488635.1"/>
    <property type="molecule type" value="Genomic_DNA"/>
</dbReference>
<organism evidence="1 2">
    <name type="scientific">Eleutherodactylus coqui</name>
    <name type="common">Puerto Rican coqui</name>
    <dbReference type="NCBI Taxonomy" id="57060"/>
    <lineage>
        <taxon>Eukaryota</taxon>
        <taxon>Metazoa</taxon>
        <taxon>Chordata</taxon>
        <taxon>Craniata</taxon>
        <taxon>Vertebrata</taxon>
        <taxon>Euteleostomi</taxon>
        <taxon>Amphibia</taxon>
        <taxon>Batrachia</taxon>
        <taxon>Anura</taxon>
        <taxon>Neobatrachia</taxon>
        <taxon>Hyloidea</taxon>
        <taxon>Eleutherodactylidae</taxon>
        <taxon>Eleutherodactylinae</taxon>
        <taxon>Eleutherodactylus</taxon>
        <taxon>Eleutherodactylus</taxon>
    </lineage>
</organism>
<reference evidence="1" key="1">
    <citation type="thesis" date="2020" institute="ProQuest LLC" country="789 East Eisenhower Parkway, Ann Arbor, MI, USA">
        <title>Comparative Genomics and Chromosome Evolution.</title>
        <authorList>
            <person name="Mudd A.B."/>
        </authorList>
    </citation>
    <scope>NUCLEOTIDE SEQUENCE</scope>
    <source>
        <strain evidence="1">HN-11 Male</strain>
        <tissue evidence="1">Kidney and liver</tissue>
    </source>
</reference>
<sequence length="144" mass="16292">MYVEIQRVINNSLCAANFREENSRRNLEFLFFFLSAAYRGDDEVKGALKSLSYTSEAPRGEHIASTTCHVVPPGERENKTMTVVSSLMSLKYDGFKQTCESANLFSLITNISFPSHLKVPSRMQCVDYGYPLIREFQMLSATLS</sequence>